<dbReference type="WBParaSite" id="Pan_g7242.t1">
    <property type="protein sequence ID" value="Pan_g7242.t1"/>
    <property type="gene ID" value="Pan_g7242"/>
</dbReference>
<reference evidence="4" key="2">
    <citation type="submission" date="2020-10" db="UniProtKB">
        <authorList>
            <consortium name="WormBaseParasite"/>
        </authorList>
    </citation>
    <scope>IDENTIFICATION</scope>
</reference>
<evidence type="ECO:0000313" key="4">
    <source>
        <dbReference type="WBParaSite" id="Pan_g7242.t1"/>
    </source>
</evidence>
<protein>
    <submittedName>
        <fullName evidence="4">Uncharacterized protein</fullName>
    </submittedName>
</protein>
<sequence>MSARILFLCVFILISTPIFIEAQFYGGYPSYGGYGMGMGPGFYPPPYGGMGGMGMYGGGYPMGMYGMSPGMMQGARVGAALGTIVGLVG</sequence>
<keyword evidence="3" id="KW-1185">Reference proteome</keyword>
<evidence type="ECO:0000256" key="1">
    <source>
        <dbReference type="SAM" id="Phobius"/>
    </source>
</evidence>
<proteinExistence type="predicted"/>
<feature type="signal peptide" evidence="2">
    <location>
        <begin position="1"/>
        <end position="22"/>
    </location>
</feature>
<feature type="chain" id="PRO_5028859822" evidence="2">
    <location>
        <begin position="23"/>
        <end position="89"/>
    </location>
</feature>
<dbReference type="Proteomes" id="UP000492821">
    <property type="component" value="Unassembled WGS sequence"/>
</dbReference>
<reference evidence="3" key="1">
    <citation type="journal article" date="2013" name="Genetics">
        <title>The draft genome and transcriptome of Panagrellus redivivus are shaped by the harsh demands of a free-living lifestyle.</title>
        <authorList>
            <person name="Srinivasan J."/>
            <person name="Dillman A.R."/>
            <person name="Macchietto M.G."/>
            <person name="Heikkinen L."/>
            <person name="Lakso M."/>
            <person name="Fracchia K.M."/>
            <person name="Antoshechkin I."/>
            <person name="Mortazavi A."/>
            <person name="Wong G."/>
            <person name="Sternberg P.W."/>
        </authorList>
    </citation>
    <scope>NUCLEOTIDE SEQUENCE [LARGE SCALE GENOMIC DNA]</scope>
    <source>
        <strain evidence="3">MT8872</strain>
    </source>
</reference>
<evidence type="ECO:0000256" key="2">
    <source>
        <dbReference type="SAM" id="SignalP"/>
    </source>
</evidence>
<keyword evidence="2" id="KW-0732">Signal</keyword>
<keyword evidence="1" id="KW-1133">Transmembrane helix</keyword>
<dbReference type="AlphaFoldDB" id="A0A7E4W5Y0"/>
<evidence type="ECO:0000313" key="3">
    <source>
        <dbReference type="Proteomes" id="UP000492821"/>
    </source>
</evidence>
<feature type="transmembrane region" description="Helical" evidence="1">
    <location>
        <begin position="46"/>
        <end position="66"/>
    </location>
</feature>
<organism evidence="3 4">
    <name type="scientific">Panagrellus redivivus</name>
    <name type="common">Microworm</name>
    <dbReference type="NCBI Taxonomy" id="6233"/>
    <lineage>
        <taxon>Eukaryota</taxon>
        <taxon>Metazoa</taxon>
        <taxon>Ecdysozoa</taxon>
        <taxon>Nematoda</taxon>
        <taxon>Chromadorea</taxon>
        <taxon>Rhabditida</taxon>
        <taxon>Tylenchina</taxon>
        <taxon>Panagrolaimomorpha</taxon>
        <taxon>Panagrolaimoidea</taxon>
        <taxon>Panagrolaimidae</taxon>
        <taxon>Panagrellus</taxon>
    </lineage>
</organism>
<name>A0A7E4W5Y0_PANRE</name>
<accession>A0A7E4W5Y0</accession>
<keyword evidence="1" id="KW-0472">Membrane</keyword>
<keyword evidence="1" id="KW-0812">Transmembrane</keyword>